<dbReference type="GO" id="GO:0070403">
    <property type="term" value="F:NAD+ binding"/>
    <property type="evidence" value="ECO:0007669"/>
    <property type="project" value="InterPro"/>
</dbReference>
<dbReference type="InterPro" id="IPR026590">
    <property type="entry name" value="Ssirtuin_cat_dom"/>
</dbReference>
<gene>
    <name evidence="6" type="primary">cobB_2</name>
    <name evidence="6" type="ORF">VVAX_04447</name>
</gene>
<dbReference type="InterPro" id="IPR026591">
    <property type="entry name" value="Sirtuin_cat_small_dom_sf"/>
</dbReference>
<dbReference type="PROSITE" id="PS50305">
    <property type="entry name" value="SIRTUIN"/>
    <property type="match status" value="1"/>
</dbReference>
<dbReference type="Pfam" id="PF02146">
    <property type="entry name" value="SIR2"/>
    <property type="match status" value="1"/>
</dbReference>
<organism evidence="6">
    <name type="scientific">Variovorax paradoxus</name>
    <dbReference type="NCBI Taxonomy" id="34073"/>
    <lineage>
        <taxon>Bacteria</taxon>
        <taxon>Pseudomonadati</taxon>
        <taxon>Pseudomonadota</taxon>
        <taxon>Betaproteobacteria</taxon>
        <taxon>Burkholderiales</taxon>
        <taxon>Comamonadaceae</taxon>
        <taxon>Variovorax</taxon>
    </lineage>
</organism>
<evidence type="ECO:0000256" key="1">
    <source>
        <dbReference type="ARBA" id="ARBA00012928"/>
    </source>
</evidence>
<keyword evidence="2" id="KW-0808">Transferase</keyword>
<dbReference type="Gene3D" id="3.40.50.1220">
    <property type="entry name" value="TPP-binding domain"/>
    <property type="match status" value="1"/>
</dbReference>
<dbReference type="EC" id="2.3.1.286" evidence="1"/>
<dbReference type="Gene3D" id="3.30.1600.10">
    <property type="entry name" value="SIR2/SIRT2 'Small Domain"/>
    <property type="match status" value="1"/>
</dbReference>
<protein>
    <recommendedName>
        <fullName evidence="1">protein acetyllysine N-acetyltransferase</fullName>
        <ecNumber evidence="1">2.3.1.286</ecNumber>
    </recommendedName>
</protein>
<dbReference type="InterPro" id="IPR003000">
    <property type="entry name" value="Sirtuin"/>
</dbReference>
<dbReference type="InterPro" id="IPR029035">
    <property type="entry name" value="DHS-like_NAD/FAD-binding_dom"/>
</dbReference>
<name>A0A679JPC9_VARPD</name>
<feature type="domain" description="Deacetylase sirtuin-type" evidence="5">
    <location>
        <begin position="1"/>
        <end position="248"/>
    </location>
</feature>
<sequence length="248" mass="26761">MSSIPSLNQDRPSGKAQPRKIVVLSGSGISAESGLPTFRDAKGLWNTYSWQELASPAGWQRHPEAVLAFYNERRAKAWQAQPNAAHRAIASLEGAYEVVVVTQNVDALHERAGSSHVVHLHGELACVRGSAGASPRRYRIDGDPIAMGQLCEDGTQLRPDIVWFGEAVQHFDDAEMHVATAARVLVVGTSLTVYPAASLLQYASRDAEKVLVALDMEEVPHGYTFLQGKAGEIVPTLAARWLAEAGAT</sequence>
<dbReference type="GO" id="GO:0017136">
    <property type="term" value="F:histone deacetylase activity, NAD-dependent"/>
    <property type="evidence" value="ECO:0007669"/>
    <property type="project" value="TreeGrafter"/>
</dbReference>
<dbReference type="RefSeq" id="WP_339091986.1">
    <property type="nucleotide sequence ID" value="NZ_LR743507.1"/>
</dbReference>
<evidence type="ECO:0000259" key="5">
    <source>
        <dbReference type="PROSITE" id="PS50305"/>
    </source>
</evidence>
<dbReference type="PANTHER" id="PTHR11085:SF4">
    <property type="entry name" value="NAD-DEPENDENT PROTEIN DEACYLASE"/>
    <property type="match status" value="1"/>
</dbReference>
<dbReference type="AlphaFoldDB" id="A0A679JPC9"/>
<reference evidence="6" key="1">
    <citation type="submission" date="2019-12" db="EMBL/GenBank/DDBJ databases">
        <authorList>
            <person name="Cremers G."/>
        </authorList>
    </citation>
    <scope>NUCLEOTIDE SEQUENCE</scope>
    <source>
        <strain evidence="6">Vvax</strain>
    </source>
</reference>
<accession>A0A679JPC9</accession>
<evidence type="ECO:0000256" key="3">
    <source>
        <dbReference type="ARBA" id="ARBA00023027"/>
    </source>
</evidence>
<dbReference type="EMBL" id="LR743507">
    <property type="protein sequence ID" value="CAA2107861.1"/>
    <property type="molecule type" value="Genomic_DNA"/>
</dbReference>
<proteinExistence type="predicted"/>
<evidence type="ECO:0000256" key="4">
    <source>
        <dbReference type="PROSITE-ProRule" id="PRU00236"/>
    </source>
</evidence>
<dbReference type="GO" id="GO:0016787">
    <property type="term" value="F:hydrolase activity"/>
    <property type="evidence" value="ECO:0007669"/>
    <property type="project" value="UniProtKB-KW"/>
</dbReference>
<keyword evidence="6" id="KW-0378">Hydrolase</keyword>
<dbReference type="InterPro" id="IPR050134">
    <property type="entry name" value="NAD-dep_sirtuin_deacylases"/>
</dbReference>
<comment type="caution">
    <text evidence="4">Lacks conserved residue(s) required for the propagation of feature annotation.</text>
</comment>
<keyword evidence="3" id="KW-0520">NAD</keyword>
<dbReference type="SUPFAM" id="SSF52467">
    <property type="entry name" value="DHS-like NAD/FAD-binding domain"/>
    <property type="match status" value="1"/>
</dbReference>
<dbReference type="PANTHER" id="PTHR11085">
    <property type="entry name" value="NAD-DEPENDENT PROTEIN DEACYLASE SIRTUIN-5, MITOCHONDRIAL-RELATED"/>
    <property type="match status" value="1"/>
</dbReference>
<evidence type="ECO:0000256" key="2">
    <source>
        <dbReference type="ARBA" id="ARBA00022679"/>
    </source>
</evidence>
<evidence type="ECO:0000313" key="6">
    <source>
        <dbReference type="EMBL" id="CAA2107861.1"/>
    </source>
</evidence>